<dbReference type="SFLD" id="SFLDS00029">
    <property type="entry name" value="Radical_SAM"/>
    <property type="match status" value="1"/>
</dbReference>
<dbReference type="GO" id="GO:0051539">
    <property type="term" value="F:4 iron, 4 sulfur cluster binding"/>
    <property type="evidence" value="ECO:0007669"/>
    <property type="project" value="UniProtKB-KW"/>
</dbReference>
<dbReference type="GO" id="GO:0015109">
    <property type="term" value="F:chromate transmembrane transporter activity"/>
    <property type="evidence" value="ECO:0007669"/>
    <property type="project" value="InterPro"/>
</dbReference>
<evidence type="ECO:0000256" key="8">
    <source>
        <dbReference type="ARBA" id="ARBA00022989"/>
    </source>
</evidence>
<keyword evidence="10 12" id="KW-0411">Iron-sulfur</keyword>
<dbReference type="SUPFAM" id="SSF102114">
    <property type="entry name" value="Radical SAM enzymes"/>
    <property type="match status" value="1"/>
</dbReference>
<dbReference type="EC" id="1.21.98.1" evidence="12"/>
<evidence type="ECO:0000256" key="2">
    <source>
        <dbReference type="ARBA" id="ARBA00005262"/>
    </source>
</evidence>
<proteinExistence type="inferred from homology"/>
<dbReference type="UniPathway" id="UPA00079"/>
<dbReference type="Gene3D" id="3.20.20.70">
    <property type="entry name" value="Aldolase class I"/>
    <property type="match status" value="1"/>
</dbReference>
<dbReference type="NCBIfam" id="TIGR00423">
    <property type="entry name" value="CofH family radical SAM protein"/>
    <property type="match status" value="1"/>
</dbReference>
<name>F6DH03_THETG</name>
<feature type="binding site" evidence="12">
    <location>
        <position position="180"/>
    </location>
    <ligand>
        <name>[4Fe-4S] cluster</name>
        <dbReference type="ChEBI" id="CHEBI:49883"/>
        <note>4Fe-4S-S-AdoMet</note>
    </ligand>
</feature>
<feature type="domain" description="Radical SAM core" evidence="13">
    <location>
        <begin position="159"/>
        <end position="395"/>
    </location>
</feature>
<dbReference type="CDD" id="cd01335">
    <property type="entry name" value="Radical_SAM"/>
    <property type="match status" value="1"/>
</dbReference>
<keyword evidence="6" id="KW-0812">Transmembrane</keyword>
<feature type="binding site" evidence="12">
    <location>
        <position position="173"/>
    </location>
    <ligand>
        <name>[4Fe-4S] cluster</name>
        <dbReference type="ChEBI" id="CHEBI:49883"/>
        <note>4Fe-4S-S-AdoMet</note>
    </ligand>
</feature>
<evidence type="ECO:0000256" key="12">
    <source>
        <dbReference type="HAMAP-Rule" id="MF_00992"/>
    </source>
</evidence>
<evidence type="ECO:0000256" key="7">
    <source>
        <dbReference type="ARBA" id="ARBA00022723"/>
    </source>
</evidence>
<dbReference type="InterPro" id="IPR045567">
    <property type="entry name" value="CofH/MnqC-like_C"/>
</dbReference>
<sequence>MGPWEVFQAFLALGLSSCGGPLTHLGYFRKAFVERWRWLNAEAYAALVAQTLPGPTSSQVGMAIGYLRGGPWGAFLAWLAFTFPSASSLGLPRRPWRFSGPPWAGPSSDSMEGMDVLEKAVAGERLSEAEVLSLFDLPLPELAAAAHEVRLRKTDPQVVTFLIDRNINYTNVCTVACAFCAFYRTKRQKDAYTLSYEEIARKVEELYQVGGKRILMQGGVNPELPLEWYLDLLRYLKGRFPDLRIDAFSPEEILGLERLTGLRAEAILEKLKEAGLDGLPGAGAEILVDEVRRKAAPARIKTADWYRIVDAAQALGLYTLATMVIGFGEGPKERTAHLLGLRAQQDRALERYENGFAAFALWTLQVEHTRLKGKAPGATAHEYLKTLSIARLALDNFAHFQASWPTLGFKVAQAALYYGADDFGSTMLEENVVSAAGGHGRTHATVRQIVRHIVDAGFKPAERDPLYRILRYPDAEAILSEPEPVELPLA</sequence>
<dbReference type="SFLD" id="SFLDG01389">
    <property type="entry name" value="menaquinone_synthsis_involved"/>
    <property type="match status" value="1"/>
</dbReference>
<dbReference type="Pfam" id="PF04055">
    <property type="entry name" value="Radical_SAM"/>
    <property type="match status" value="1"/>
</dbReference>
<keyword evidence="4 12" id="KW-0004">4Fe-4S</keyword>
<dbReference type="GO" id="GO:0005886">
    <property type="term" value="C:plasma membrane"/>
    <property type="evidence" value="ECO:0007669"/>
    <property type="project" value="UniProtKB-SubCell"/>
</dbReference>
<dbReference type="HAMAP" id="MF_00992">
    <property type="entry name" value="MqnC"/>
    <property type="match status" value="1"/>
</dbReference>
<comment type="subcellular location">
    <subcellularLocation>
        <location evidence="1">Cell membrane</location>
        <topology evidence="1">Multi-pass membrane protein</topology>
    </subcellularLocation>
</comment>
<dbReference type="InterPro" id="IPR022431">
    <property type="entry name" value="Cyclic_DHFL_synthase_mqnC"/>
</dbReference>
<dbReference type="InterPro" id="IPR007197">
    <property type="entry name" value="rSAM"/>
</dbReference>
<dbReference type="Proteomes" id="UP000009233">
    <property type="component" value="Chromosome"/>
</dbReference>
<dbReference type="NCBIfam" id="TIGR03699">
    <property type="entry name" value="menaquin_MqnC"/>
    <property type="match status" value="1"/>
</dbReference>
<dbReference type="PANTHER" id="PTHR43076:SF1">
    <property type="entry name" value="LIPOYL SYNTHASE 2"/>
    <property type="match status" value="1"/>
</dbReference>
<accession>F6DH03</accession>
<keyword evidence="7 12" id="KW-0479">Metal-binding</keyword>
<dbReference type="GO" id="GO:0005506">
    <property type="term" value="F:iron ion binding"/>
    <property type="evidence" value="ECO:0007669"/>
    <property type="project" value="UniProtKB-UniRule"/>
</dbReference>
<evidence type="ECO:0000259" key="13">
    <source>
        <dbReference type="PROSITE" id="PS51918"/>
    </source>
</evidence>
<evidence type="ECO:0000256" key="9">
    <source>
        <dbReference type="ARBA" id="ARBA00023004"/>
    </source>
</evidence>
<keyword evidence="12" id="KW-0474">Menaquinone biosynthesis</keyword>
<keyword evidence="12" id="KW-0560">Oxidoreductase</keyword>
<evidence type="ECO:0000256" key="4">
    <source>
        <dbReference type="ARBA" id="ARBA00022485"/>
    </source>
</evidence>
<dbReference type="PANTHER" id="PTHR43076">
    <property type="entry name" value="FO SYNTHASE (COFH)"/>
    <property type="match status" value="1"/>
</dbReference>
<comment type="catalytic activity">
    <reaction evidence="12">
        <text>dehypoxanthine futalosine + S-adenosyl-L-methionine = cyclic dehypoxanthinylfutalosinate + 5'-deoxyadenosine + L-methionine + H(+)</text>
        <dbReference type="Rhea" id="RHEA:33083"/>
        <dbReference type="ChEBI" id="CHEBI:15378"/>
        <dbReference type="ChEBI" id="CHEBI:17319"/>
        <dbReference type="ChEBI" id="CHEBI:57844"/>
        <dbReference type="ChEBI" id="CHEBI:58864"/>
        <dbReference type="ChEBI" id="CHEBI:59789"/>
        <dbReference type="ChEBI" id="CHEBI:64270"/>
        <dbReference type="EC" id="1.21.98.1"/>
    </reaction>
</comment>
<feature type="binding site" evidence="12">
    <location>
        <position position="177"/>
    </location>
    <ligand>
        <name>[4Fe-4S] cluster</name>
        <dbReference type="ChEBI" id="CHEBI:49883"/>
        <note>4Fe-4S-S-AdoMet</note>
    </ligand>
</feature>
<keyword evidence="11" id="KW-0472">Membrane</keyword>
<evidence type="ECO:0000256" key="10">
    <source>
        <dbReference type="ARBA" id="ARBA00023014"/>
    </source>
</evidence>
<evidence type="ECO:0000256" key="11">
    <source>
        <dbReference type="ARBA" id="ARBA00023136"/>
    </source>
</evidence>
<dbReference type="AlphaFoldDB" id="F6DH03"/>
<dbReference type="GO" id="GO:0046992">
    <property type="term" value="F:oxidoreductase activity, acting on X-H and Y-H to form an X-Y bond"/>
    <property type="evidence" value="ECO:0007669"/>
    <property type="project" value="UniProtKB-UniRule"/>
</dbReference>
<keyword evidence="8" id="KW-1133">Transmembrane helix</keyword>
<dbReference type="HOGENOM" id="CLU_040406_1_0_0"/>
<dbReference type="InterPro" id="IPR013785">
    <property type="entry name" value="Aldolase_TIM"/>
</dbReference>
<dbReference type="PROSITE" id="PS51918">
    <property type="entry name" value="RADICAL_SAM"/>
    <property type="match status" value="1"/>
</dbReference>
<dbReference type="GO" id="GO:0009234">
    <property type="term" value="P:menaquinone biosynthetic process"/>
    <property type="evidence" value="ECO:0007669"/>
    <property type="project" value="UniProtKB-UniRule"/>
</dbReference>
<keyword evidence="3" id="KW-1003">Cell membrane</keyword>
<keyword evidence="9 12" id="KW-0408">Iron</keyword>
<protein>
    <recommendedName>
        <fullName evidence="12">Cyclic dehypoxanthine futalosine synthase</fullName>
        <shortName evidence="12">Cyclic DHFL synthase</shortName>
        <ecNumber evidence="12">1.21.98.1</ecNumber>
    </recommendedName>
    <alternativeName>
        <fullName evidence="12">Dehypoxanthine futalosine cyclase</fullName>
        <shortName evidence="12">DHFL cyclase</shortName>
    </alternativeName>
    <alternativeName>
        <fullName evidence="12">Menaquinone biosynthetic enzyme MqnC</fullName>
    </alternativeName>
</protein>
<organism evidence="14 15">
    <name type="scientific">Thermus thermophilus (strain SG0.5JP17-16)</name>
    <dbReference type="NCBI Taxonomy" id="762633"/>
    <lineage>
        <taxon>Bacteria</taxon>
        <taxon>Thermotogati</taxon>
        <taxon>Deinococcota</taxon>
        <taxon>Deinococci</taxon>
        <taxon>Thermales</taxon>
        <taxon>Thermaceae</taxon>
        <taxon>Thermus</taxon>
    </lineage>
</organism>
<dbReference type="Pfam" id="PF19288">
    <property type="entry name" value="CofH_C"/>
    <property type="match status" value="1"/>
</dbReference>
<dbReference type="KEGG" id="tts:Ththe16_1102"/>
<gene>
    <name evidence="12" type="primary">mqnC</name>
    <name evidence="14" type="ordered locus">Ththe16_1102</name>
</gene>
<dbReference type="SFLD" id="SFLDG01064">
    <property type="entry name" value="F420__menaquinone_cofactor_bio"/>
    <property type="match status" value="1"/>
</dbReference>
<comment type="pathway">
    <text evidence="12">Quinol/quinone metabolism; menaquinone biosynthesis.</text>
</comment>
<evidence type="ECO:0000256" key="6">
    <source>
        <dbReference type="ARBA" id="ARBA00022692"/>
    </source>
</evidence>
<comment type="function">
    <text evidence="12">Radical SAM enzyme that catalyzes the cyclization of dehypoxanthine futalosine (DHFL) into cyclic dehypoxanthine futalosine (CDHFL), a step in the biosynthesis of menaquinone (MK, vitamin K2).</text>
</comment>
<dbReference type="InterPro" id="IPR034405">
    <property type="entry name" value="F420"/>
</dbReference>
<evidence type="ECO:0000313" key="14">
    <source>
        <dbReference type="EMBL" id="AEG33511.1"/>
    </source>
</evidence>
<dbReference type="Pfam" id="PF02417">
    <property type="entry name" value="Chromate_transp"/>
    <property type="match status" value="1"/>
</dbReference>
<evidence type="ECO:0000256" key="3">
    <source>
        <dbReference type="ARBA" id="ARBA00022475"/>
    </source>
</evidence>
<dbReference type="GO" id="GO:0044689">
    <property type="term" value="F:7,8-didemethyl-8-hydroxy-5-deazariboflavin synthase activity"/>
    <property type="evidence" value="ECO:0007669"/>
    <property type="project" value="TreeGrafter"/>
</dbReference>
<dbReference type="SFLD" id="SFLDF00342">
    <property type="entry name" value="cyclic_dehypoxanthine_futalosi"/>
    <property type="match status" value="1"/>
</dbReference>
<dbReference type="EMBL" id="CP002777">
    <property type="protein sequence ID" value="AEG33511.1"/>
    <property type="molecule type" value="Genomic_DNA"/>
</dbReference>
<evidence type="ECO:0000256" key="1">
    <source>
        <dbReference type="ARBA" id="ARBA00004651"/>
    </source>
</evidence>
<evidence type="ECO:0000313" key="15">
    <source>
        <dbReference type="Proteomes" id="UP000009233"/>
    </source>
</evidence>
<dbReference type="InterPro" id="IPR058240">
    <property type="entry name" value="rSAM_sf"/>
</dbReference>
<reference evidence="14 15" key="1">
    <citation type="submission" date="2011-05" db="EMBL/GenBank/DDBJ databases">
        <title>Complete sequence of chromosome of Thermus thermophilus SG0.5JP17-16.</title>
        <authorList>
            <consortium name="US DOE Joint Genome Institute"/>
            <person name="Lucas S."/>
            <person name="Han J."/>
            <person name="Lapidus A."/>
            <person name="Cheng J.-F."/>
            <person name="Goodwin L."/>
            <person name="Pitluck S."/>
            <person name="Peters L."/>
            <person name="Mikhailova N."/>
            <person name="Teshima H."/>
            <person name="Han C."/>
            <person name="Tapia R."/>
            <person name="Land M."/>
            <person name="Hauser L."/>
            <person name="Kyrpides N."/>
            <person name="Ivanova N."/>
            <person name="Pagani I."/>
            <person name="Allgaier M."/>
            <person name="Hugenholtz P."/>
            <person name="Singer S."/>
            <person name="Gladden J."/>
            <person name="Woyke T."/>
        </authorList>
    </citation>
    <scope>NUCLEOTIDE SEQUENCE [LARGE SCALE GENOMIC DNA]</scope>
    <source>
        <strain evidence="14 15">SG0.5JP17-16</strain>
    </source>
</reference>
<dbReference type="InterPro" id="IPR003370">
    <property type="entry name" value="Chromate_transpt"/>
</dbReference>
<dbReference type="PATRIC" id="fig|762633.3.peg.1094"/>
<comment type="cofactor">
    <cofactor evidence="12">
        <name>[4Fe-4S] cluster</name>
        <dbReference type="ChEBI" id="CHEBI:49883"/>
    </cofactor>
    <text evidence="12">Binds 1 [4Fe-4S] cluster. The cluster is coordinated with 3 cysteines and an exchangeable S-adenosyl-L-methionine.</text>
</comment>
<dbReference type="GO" id="GO:0016765">
    <property type="term" value="F:transferase activity, transferring alkyl or aryl (other than methyl) groups"/>
    <property type="evidence" value="ECO:0007669"/>
    <property type="project" value="InterPro"/>
</dbReference>
<comment type="similarity">
    <text evidence="12">Belongs to the radical SAM superfamily. MqnC family.</text>
</comment>
<evidence type="ECO:0000256" key="5">
    <source>
        <dbReference type="ARBA" id="ARBA00022691"/>
    </source>
</evidence>
<comment type="similarity">
    <text evidence="2">Belongs to the chromate ion transporter (CHR) (TC 2.A.51) family.</text>
</comment>
<dbReference type="InterPro" id="IPR020050">
    <property type="entry name" value="FO_synthase_su2"/>
</dbReference>
<keyword evidence="5 12" id="KW-0949">S-adenosyl-L-methionine</keyword>